<sequence length="241" mass="27611">MSKTHILMYLLLSWATVLSSSCKKEETVDGLRMIDGIPYYHFTDSDKPWLSAQEGEVWRFENQQGVQRGYRVNKVYQQNKADKREYGPPGIPSGTPKLLSYHDRVTVWLSATDSMRGTQEIQFHRDAAMLSNSISGGYDKNRSQFYVEGMWYGFVGNTNLNSDYFNCWGLKFPRGENLNGPFMQITVRGRQYNDVIAFIGTDRGPSCPSAPSSFMQELYYDRRAGMVKMVSKAGEVWERVP</sequence>
<dbReference type="EMBL" id="CP060202">
    <property type="protein sequence ID" value="QNH60824.1"/>
    <property type="molecule type" value="Genomic_DNA"/>
</dbReference>
<evidence type="ECO:0000313" key="2">
    <source>
        <dbReference type="Proteomes" id="UP000515489"/>
    </source>
</evidence>
<dbReference type="Proteomes" id="UP000515489">
    <property type="component" value="Chromosome"/>
</dbReference>
<accession>A0A7G7W381</accession>
<keyword evidence="2" id="KW-1185">Reference proteome</keyword>
<name>A0A7G7W381_9BACT</name>
<dbReference type="KEGG" id="hsk:H4317_11560"/>
<organism evidence="1 2">
    <name type="scientific">Hymenobacter sediminicola</name>
    <dbReference type="NCBI Taxonomy" id="2761579"/>
    <lineage>
        <taxon>Bacteria</taxon>
        <taxon>Pseudomonadati</taxon>
        <taxon>Bacteroidota</taxon>
        <taxon>Cytophagia</taxon>
        <taxon>Cytophagales</taxon>
        <taxon>Hymenobacteraceae</taxon>
        <taxon>Hymenobacter</taxon>
    </lineage>
</organism>
<reference evidence="1 2" key="1">
    <citation type="submission" date="2020-08" db="EMBL/GenBank/DDBJ databases">
        <title>Hymenobacter sp. S2-20-2 genome sequencing.</title>
        <authorList>
            <person name="Jin L."/>
        </authorList>
    </citation>
    <scope>NUCLEOTIDE SEQUENCE [LARGE SCALE GENOMIC DNA]</scope>
    <source>
        <strain evidence="1 2">S2-20-2</strain>
    </source>
</reference>
<protein>
    <submittedName>
        <fullName evidence="1">Uncharacterized protein</fullName>
    </submittedName>
</protein>
<gene>
    <name evidence="1" type="ORF">H4317_11560</name>
</gene>
<dbReference type="RefSeq" id="WP_185886755.1">
    <property type="nucleotide sequence ID" value="NZ_CP060202.1"/>
</dbReference>
<dbReference type="PROSITE" id="PS51257">
    <property type="entry name" value="PROKAR_LIPOPROTEIN"/>
    <property type="match status" value="1"/>
</dbReference>
<evidence type="ECO:0000313" key="1">
    <source>
        <dbReference type="EMBL" id="QNH60824.1"/>
    </source>
</evidence>
<proteinExistence type="predicted"/>
<dbReference type="AlphaFoldDB" id="A0A7G7W381"/>